<keyword evidence="1" id="KW-0732">Signal</keyword>
<feature type="signal peptide" evidence="1">
    <location>
        <begin position="1"/>
        <end position="24"/>
    </location>
</feature>
<dbReference type="AlphaFoldDB" id="A0A034WLP1"/>
<dbReference type="EMBL" id="GAKP01003700">
    <property type="protein sequence ID" value="JAC55252.1"/>
    <property type="molecule type" value="Transcribed_RNA"/>
</dbReference>
<proteinExistence type="predicted"/>
<name>A0A034WLP1_BACDO</name>
<feature type="chain" id="PRO_5001562860" description="Secreted protein" evidence="1">
    <location>
        <begin position="25"/>
        <end position="160"/>
    </location>
</feature>
<organism evidence="2">
    <name type="scientific">Bactrocera dorsalis</name>
    <name type="common">Oriental fruit fly</name>
    <name type="synonym">Dacus dorsalis</name>
    <dbReference type="NCBI Taxonomy" id="27457"/>
    <lineage>
        <taxon>Eukaryota</taxon>
        <taxon>Metazoa</taxon>
        <taxon>Ecdysozoa</taxon>
        <taxon>Arthropoda</taxon>
        <taxon>Hexapoda</taxon>
        <taxon>Insecta</taxon>
        <taxon>Pterygota</taxon>
        <taxon>Neoptera</taxon>
        <taxon>Endopterygota</taxon>
        <taxon>Diptera</taxon>
        <taxon>Brachycera</taxon>
        <taxon>Muscomorpha</taxon>
        <taxon>Tephritoidea</taxon>
        <taxon>Tephritidae</taxon>
        <taxon>Bactrocera</taxon>
        <taxon>Bactrocera</taxon>
    </lineage>
</organism>
<accession>A0A034WLP1</accession>
<protein>
    <recommendedName>
        <fullName evidence="3">Secreted protein</fullName>
    </recommendedName>
</protein>
<sequence>MSHLNRIFLILCIILAALYCRTAAKYVPGISYIDDVQLSYENGTWQCDRITCKHAVHGCKISIRNNPEHENELIRSSACYSEDGTATRELSQTQRMLKPKTVNIDIYSYIGAQSLYTTGYSLSWQEVKGTVAAEDWASVQQTTRDNMKAVDESNSFVKIR</sequence>
<evidence type="ECO:0000256" key="1">
    <source>
        <dbReference type="SAM" id="SignalP"/>
    </source>
</evidence>
<evidence type="ECO:0000313" key="2">
    <source>
        <dbReference type="EMBL" id="JAC55252.1"/>
    </source>
</evidence>
<dbReference type="OrthoDB" id="7958235at2759"/>
<reference evidence="2" key="1">
    <citation type="journal article" date="2014" name="BMC Genomics">
        <title>Characterizing the developmental transcriptome of the oriental fruit fly, Bactrocera dorsalis (Diptera: Tephritidae) through comparative genomic analysis with Drosophila melanogaster utilizing modENCODE datasets.</title>
        <authorList>
            <person name="Geib S.M."/>
            <person name="Calla B."/>
            <person name="Hall B."/>
            <person name="Hou S."/>
            <person name="Manoukis N.C."/>
        </authorList>
    </citation>
    <scope>NUCLEOTIDE SEQUENCE</scope>
    <source>
        <strain evidence="2">Punador</strain>
    </source>
</reference>
<evidence type="ECO:0008006" key="3">
    <source>
        <dbReference type="Google" id="ProtNLM"/>
    </source>
</evidence>